<keyword evidence="4" id="KW-0547">Nucleotide-binding</keyword>
<dbReference type="InterPro" id="IPR027417">
    <property type="entry name" value="P-loop_NTPase"/>
</dbReference>
<dbReference type="PANTHER" id="PTHR33463:SF218">
    <property type="entry name" value="DISEASE RESISTANCE PROTEIN RPS2-LIKE"/>
    <property type="match status" value="1"/>
</dbReference>
<feature type="domain" description="NB-ARC" evidence="7">
    <location>
        <begin position="147"/>
        <end position="309"/>
    </location>
</feature>
<dbReference type="PANTHER" id="PTHR33463">
    <property type="entry name" value="NB-ARC DOMAIN-CONTAINING PROTEIN-RELATED"/>
    <property type="match status" value="1"/>
</dbReference>
<evidence type="ECO:0000256" key="5">
    <source>
        <dbReference type="ARBA" id="ARBA00022821"/>
    </source>
</evidence>
<dbReference type="Gene3D" id="1.10.8.430">
    <property type="entry name" value="Helical domain of apoptotic protease-activating factors"/>
    <property type="match status" value="1"/>
</dbReference>
<dbReference type="InterPro" id="IPR036388">
    <property type="entry name" value="WH-like_DNA-bd_sf"/>
</dbReference>
<proteinExistence type="inferred from homology"/>
<dbReference type="InterPro" id="IPR032675">
    <property type="entry name" value="LRR_dom_sf"/>
</dbReference>
<evidence type="ECO:0000259" key="7">
    <source>
        <dbReference type="Pfam" id="PF00931"/>
    </source>
</evidence>
<keyword evidence="2" id="KW-0433">Leucine-rich repeat</keyword>
<keyword evidence="8" id="KW-0378">Hydrolase</keyword>
<keyword evidence="5" id="KW-0611">Plant defense</keyword>
<name>A0A9K3HMT1_HELAN</name>
<gene>
    <name evidence="8" type="ORF">HanXRQr2_Chr11g0479231</name>
</gene>
<evidence type="ECO:0000256" key="1">
    <source>
        <dbReference type="ARBA" id="ARBA00008894"/>
    </source>
</evidence>
<protein>
    <submittedName>
        <fullName evidence="8">P-loop containing nucleoside triphosphate hydrolase, leucine-rich repeat domain superfamily</fullName>
    </submittedName>
</protein>
<reference evidence="8" key="2">
    <citation type="submission" date="2020-06" db="EMBL/GenBank/DDBJ databases">
        <title>Helianthus annuus Genome sequencing and assembly Release 2.</title>
        <authorList>
            <person name="Gouzy J."/>
            <person name="Langlade N."/>
            <person name="Munos S."/>
        </authorList>
    </citation>
    <scope>NUCLEOTIDE SEQUENCE</scope>
    <source>
        <tissue evidence="8">Leaves</tissue>
    </source>
</reference>
<evidence type="ECO:0000313" key="8">
    <source>
        <dbReference type="EMBL" id="KAF5781075.1"/>
    </source>
</evidence>
<dbReference type="EMBL" id="MNCJ02000326">
    <property type="protein sequence ID" value="KAF5781075.1"/>
    <property type="molecule type" value="Genomic_DNA"/>
</dbReference>
<keyword evidence="9" id="KW-1185">Reference proteome</keyword>
<comment type="similarity">
    <text evidence="1">Belongs to the disease resistance NB-LRR family.</text>
</comment>
<evidence type="ECO:0000256" key="4">
    <source>
        <dbReference type="ARBA" id="ARBA00022741"/>
    </source>
</evidence>
<comment type="caution">
    <text evidence="8">The sequence shown here is derived from an EMBL/GenBank/DDBJ whole genome shotgun (WGS) entry which is preliminary data.</text>
</comment>
<dbReference type="Gene3D" id="3.40.50.300">
    <property type="entry name" value="P-loop containing nucleotide triphosphate hydrolases"/>
    <property type="match status" value="1"/>
</dbReference>
<dbReference type="Gramene" id="mRNA:HanXRQr2_Chr11g0479231">
    <property type="protein sequence ID" value="mRNA:HanXRQr2_Chr11g0479231"/>
    <property type="gene ID" value="HanXRQr2_Chr11g0479231"/>
</dbReference>
<evidence type="ECO:0000256" key="2">
    <source>
        <dbReference type="ARBA" id="ARBA00022614"/>
    </source>
</evidence>
<dbReference type="GO" id="GO:0043531">
    <property type="term" value="F:ADP binding"/>
    <property type="evidence" value="ECO:0007669"/>
    <property type="project" value="InterPro"/>
</dbReference>
<dbReference type="SMART" id="SM00369">
    <property type="entry name" value="LRR_TYP"/>
    <property type="match status" value="2"/>
</dbReference>
<dbReference type="InterPro" id="IPR003591">
    <property type="entry name" value="Leu-rich_rpt_typical-subtyp"/>
</dbReference>
<reference evidence="8" key="1">
    <citation type="journal article" date="2017" name="Nature">
        <title>The sunflower genome provides insights into oil metabolism, flowering and Asterid evolution.</title>
        <authorList>
            <person name="Badouin H."/>
            <person name="Gouzy J."/>
            <person name="Grassa C.J."/>
            <person name="Murat F."/>
            <person name="Staton S.E."/>
            <person name="Cottret L."/>
            <person name="Lelandais-Briere C."/>
            <person name="Owens G.L."/>
            <person name="Carrere S."/>
            <person name="Mayjonade B."/>
            <person name="Legrand L."/>
            <person name="Gill N."/>
            <person name="Kane N.C."/>
            <person name="Bowers J.E."/>
            <person name="Hubner S."/>
            <person name="Bellec A."/>
            <person name="Berard A."/>
            <person name="Berges H."/>
            <person name="Blanchet N."/>
            <person name="Boniface M.C."/>
            <person name="Brunel D."/>
            <person name="Catrice O."/>
            <person name="Chaidir N."/>
            <person name="Claudel C."/>
            <person name="Donnadieu C."/>
            <person name="Faraut T."/>
            <person name="Fievet G."/>
            <person name="Helmstetter N."/>
            <person name="King M."/>
            <person name="Knapp S.J."/>
            <person name="Lai Z."/>
            <person name="Le Paslier M.C."/>
            <person name="Lippi Y."/>
            <person name="Lorenzon L."/>
            <person name="Mandel J.R."/>
            <person name="Marage G."/>
            <person name="Marchand G."/>
            <person name="Marquand E."/>
            <person name="Bret-Mestries E."/>
            <person name="Morien E."/>
            <person name="Nambeesan S."/>
            <person name="Nguyen T."/>
            <person name="Pegot-Espagnet P."/>
            <person name="Pouilly N."/>
            <person name="Raftis F."/>
            <person name="Sallet E."/>
            <person name="Schiex T."/>
            <person name="Thomas J."/>
            <person name="Vandecasteele C."/>
            <person name="Vares D."/>
            <person name="Vear F."/>
            <person name="Vautrin S."/>
            <person name="Crespi M."/>
            <person name="Mangin B."/>
            <person name="Burke J.M."/>
            <person name="Salse J."/>
            <person name="Munos S."/>
            <person name="Vincourt P."/>
            <person name="Rieseberg L.H."/>
            <person name="Langlade N.B."/>
        </authorList>
    </citation>
    <scope>NUCLEOTIDE SEQUENCE</scope>
    <source>
        <tissue evidence="8">Leaves</tissue>
    </source>
</reference>
<organism evidence="8 9">
    <name type="scientific">Helianthus annuus</name>
    <name type="common">Common sunflower</name>
    <dbReference type="NCBI Taxonomy" id="4232"/>
    <lineage>
        <taxon>Eukaryota</taxon>
        <taxon>Viridiplantae</taxon>
        <taxon>Streptophyta</taxon>
        <taxon>Embryophyta</taxon>
        <taxon>Tracheophyta</taxon>
        <taxon>Spermatophyta</taxon>
        <taxon>Magnoliopsida</taxon>
        <taxon>eudicotyledons</taxon>
        <taxon>Gunneridae</taxon>
        <taxon>Pentapetalae</taxon>
        <taxon>asterids</taxon>
        <taxon>campanulids</taxon>
        <taxon>Asterales</taxon>
        <taxon>Asteraceae</taxon>
        <taxon>Asteroideae</taxon>
        <taxon>Heliantheae alliance</taxon>
        <taxon>Heliantheae</taxon>
        <taxon>Helianthus</taxon>
    </lineage>
</organism>
<dbReference type="GO" id="GO:0051607">
    <property type="term" value="P:defense response to virus"/>
    <property type="evidence" value="ECO:0007669"/>
    <property type="project" value="UniProtKB-ARBA"/>
</dbReference>
<dbReference type="PRINTS" id="PR00364">
    <property type="entry name" value="DISEASERSIST"/>
</dbReference>
<dbReference type="InterPro" id="IPR050905">
    <property type="entry name" value="Plant_NBS-LRR"/>
</dbReference>
<dbReference type="InterPro" id="IPR001611">
    <property type="entry name" value="Leu-rich_rpt"/>
</dbReference>
<dbReference type="GO" id="GO:0016787">
    <property type="term" value="F:hydrolase activity"/>
    <property type="evidence" value="ECO:0007669"/>
    <property type="project" value="UniProtKB-KW"/>
</dbReference>
<evidence type="ECO:0000313" key="9">
    <source>
        <dbReference type="Proteomes" id="UP000215914"/>
    </source>
</evidence>
<dbReference type="AlphaFoldDB" id="A0A9K3HMT1"/>
<dbReference type="Gene3D" id="3.80.10.10">
    <property type="entry name" value="Ribonuclease Inhibitor"/>
    <property type="match status" value="1"/>
</dbReference>
<dbReference type="Pfam" id="PF13855">
    <property type="entry name" value="LRR_8"/>
    <property type="match status" value="1"/>
</dbReference>
<accession>A0A9K3HMT1</accession>
<dbReference type="Pfam" id="PF00931">
    <property type="entry name" value="NB-ARC"/>
    <property type="match status" value="1"/>
</dbReference>
<dbReference type="FunFam" id="3.40.50.300:FF:001091">
    <property type="entry name" value="Probable disease resistance protein At1g61300"/>
    <property type="match status" value="1"/>
</dbReference>
<dbReference type="Proteomes" id="UP000215914">
    <property type="component" value="Unassembled WGS sequence"/>
</dbReference>
<evidence type="ECO:0000256" key="3">
    <source>
        <dbReference type="ARBA" id="ARBA00022737"/>
    </source>
</evidence>
<dbReference type="FunFam" id="1.10.8.430:FF:000003">
    <property type="entry name" value="Probable disease resistance protein At5g66910"/>
    <property type="match status" value="1"/>
</dbReference>
<dbReference type="InterPro" id="IPR002182">
    <property type="entry name" value="NB-ARC"/>
</dbReference>
<dbReference type="PROSITE" id="PS51450">
    <property type="entry name" value="LRR"/>
    <property type="match status" value="2"/>
</dbReference>
<keyword evidence="6" id="KW-0067">ATP-binding</keyword>
<evidence type="ECO:0000256" key="6">
    <source>
        <dbReference type="ARBA" id="ARBA00022840"/>
    </source>
</evidence>
<keyword evidence="3" id="KW-0677">Repeat</keyword>
<sequence length="612" mass="69476">MDAIVSAVIDGAKIMFKFTWSRIKTLSKCGKNILELREQFGNLMDKKLLIEEDITLAKMEGKTPKPQVIEWLMKVSQAEDVVRPLLEMPNKMMLRYRKCWRLSKKLDLVKELNSIHFETVATERSSPINSVVEIAVSPLVGQGAASNMKRLLEILNKDDNRRIAVWGEGGIGKTALIMNLNNELCISSTNSFDLVIWVQVSRSSDLSTIQSQIAKRIHLKVEAGDTTNSIASRILQRLRLRRKILLILDDVWEKIDLDAVGIPSREPFCKILLTTRSRDVCRHMAVDFSFQVNLMSEEDSWNLFAESVGAVVHSDGIESLARKMAASCHGLPLAIKTLGNSMRDVSQVELWENACLRWQSSSPLFNNINQEVYQHLALSYHSLPSKDLKQCFLYCSLYPESVSINVGELIQCWVSDGLIIGNQTVEQTFNYGIALVERLKNLGLLDHDAAVGTVKLHGIVRELAIRLSKSEELFGFQSQCNSPSYQMPNKSSKRVSLVRCGITKLPVFPLYSLLTVLFLQDNPIKDIPNEFFHNLKYLRVLNLSKTQITSLPSSLLCLSELRSLFLRDCSIEKLPSLKSLVLSVGIPRWVMQLLKEQRLRSYHHWTTFRPFK</sequence>
<dbReference type="Gene3D" id="1.10.10.10">
    <property type="entry name" value="Winged helix-like DNA-binding domain superfamily/Winged helix DNA-binding domain"/>
    <property type="match status" value="1"/>
</dbReference>
<dbReference type="SUPFAM" id="SSF52540">
    <property type="entry name" value="P-loop containing nucleoside triphosphate hydrolases"/>
    <property type="match status" value="1"/>
</dbReference>
<dbReference type="InterPro" id="IPR042197">
    <property type="entry name" value="Apaf_helical"/>
</dbReference>
<dbReference type="SUPFAM" id="SSF52058">
    <property type="entry name" value="L domain-like"/>
    <property type="match status" value="1"/>
</dbReference>
<dbReference type="FunFam" id="1.10.10.10:FF:000322">
    <property type="entry name" value="Probable disease resistance protein At1g63360"/>
    <property type="match status" value="1"/>
</dbReference>
<dbReference type="GO" id="GO:0005524">
    <property type="term" value="F:ATP binding"/>
    <property type="evidence" value="ECO:0007669"/>
    <property type="project" value="UniProtKB-KW"/>
</dbReference>